<accession>A0ABY5NPG8</accession>
<evidence type="ECO:0000256" key="1">
    <source>
        <dbReference type="SAM" id="Phobius"/>
    </source>
</evidence>
<keyword evidence="1" id="KW-1133">Transmembrane helix</keyword>
<keyword evidence="1" id="KW-0812">Transmembrane</keyword>
<evidence type="ECO:0000313" key="3">
    <source>
        <dbReference type="Proteomes" id="UP001317001"/>
    </source>
</evidence>
<dbReference type="RefSeq" id="WP_257498353.1">
    <property type="nucleotide sequence ID" value="NZ_CP102382.1"/>
</dbReference>
<keyword evidence="3" id="KW-1185">Reference proteome</keyword>
<keyword evidence="1" id="KW-0472">Membrane</keyword>
<sequence>MNKFLKFLLGTFVALLLSFVFGCILFRLFTGMNPLQEMVIFSMSSVASKAFSLGSIPNIALFYFFLNRENYFSARGVIFSFIIIGFYIILG</sequence>
<proteinExistence type="predicted"/>
<name>A0ABY5NPG8_9FLAO</name>
<reference evidence="2 3" key="1">
    <citation type="submission" date="2022-08" db="EMBL/GenBank/DDBJ databases">
        <title>Myroides zhujiangensis sp. nov., a novel bacterium isolated from sediment in the Pearl River Estuary.</title>
        <authorList>
            <person name="Cui L."/>
        </authorList>
    </citation>
    <scope>NUCLEOTIDE SEQUENCE [LARGE SCALE GENOMIC DNA]</scope>
    <source>
        <strain evidence="2 3">SCSIO 72103</strain>
    </source>
</reference>
<feature type="transmembrane region" description="Helical" evidence="1">
    <location>
        <begin position="72"/>
        <end position="90"/>
    </location>
</feature>
<dbReference type="Proteomes" id="UP001317001">
    <property type="component" value="Chromosome"/>
</dbReference>
<organism evidence="2 3">
    <name type="scientific">Paenimyroides aestuarii</name>
    <dbReference type="NCBI Taxonomy" id="2968490"/>
    <lineage>
        <taxon>Bacteria</taxon>
        <taxon>Pseudomonadati</taxon>
        <taxon>Bacteroidota</taxon>
        <taxon>Flavobacteriia</taxon>
        <taxon>Flavobacteriales</taxon>
        <taxon>Flavobacteriaceae</taxon>
        <taxon>Paenimyroides</taxon>
    </lineage>
</organism>
<dbReference type="PROSITE" id="PS51257">
    <property type="entry name" value="PROKAR_LIPOPROTEIN"/>
    <property type="match status" value="1"/>
</dbReference>
<evidence type="ECO:0000313" key="2">
    <source>
        <dbReference type="EMBL" id="UUV20451.1"/>
    </source>
</evidence>
<gene>
    <name evidence="2" type="ORF">NPX36_08725</name>
</gene>
<protein>
    <submittedName>
        <fullName evidence="2">Uncharacterized protein</fullName>
    </submittedName>
</protein>
<dbReference type="EMBL" id="CP102382">
    <property type="protein sequence ID" value="UUV20451.1"/>
    <property type="molecule type" value="Genomic_DNA"/>
</dbReference>
<feature type="transmembrane region" description="Helical" evidence="1">
    <location>
        <begin position="46"/>
        <end position="65"/>
    </location>
</feature>